<evidence type="ECO:0000313" key="3">
    <source>
        <dbReference type="Proteomes" id="UP001218218"/>
    </source>
</evidence>
<keyword evidence="3" id="KW-1185">Reference proteome</keyword>
<evidence type="ECO:0000313" key="2">
    <source>
        <dbReference type="EMBL" id="KAJ7305402.1"/>
    </source>
</evidence>
<proteinExistence type="predicted"/>
<feature type="region of interest" description="Disordered" evidence="1">
    <location>
        <begin position="322"/>
        <end position="364"/>
    </location>
</feature>
<dbReference type="EMBL" id="JARIHO010000097">
    <property type="protein sequence ID" value="KAJ7305402.1"/>
    <property type="molecule type" value="Genomic_DNA"/>
</dbReference>
<dbReference type="Proteomes" id="UP001218218">
    <property type="component" value="Unassembled WGS sequence"/>
</dbReference>
<evidence type="ECO:0000256" key="1">
    <source>
        <dbReference type="SAM" id="MobiDB-lite"/>
    </source>
</evidence>
<protein>
    <submittedName>
        <fullName evidence="2">Uncharacterized protein</fullName>
    </submittedName>
</protein>
<sequence>MDSYYPTERAAKALVDWNEKLGRTDAHLIQMGMAWPAANLDLSVVSIKKMDHGHSAKAMFPSTDGHRQEAVFTVVGVLNQHALPPVHGVAPHRVKFSSQHATVVGFDNDYFQKANENLEEVAWAMYCAFGQGSVDPWRPAEADQYGRGLTSSCRYFTIGDNIPAGLKTPFHPKTDPRGVLAAQLSDKVSHCFDNDVMYMALKDDKYIEKDPATFKSGDIVEMGFAFVAWRKGKHSVGPEYSCKLVLRTLTFIDGKYTKPDEQLLQEAFFAKNAALTRARPSQMLDATVADMNPVAKRKLKEQIDSDDEEETSTAKRMHLLTISAPSPPSTTDQSQYGDQVSNPGPLATRIHANDDIRHLSNRVQ</sequence>
<feature type="compositionally biased region" description="Polar residues" evidence="1">
    <location>
        <begin position="329"/>
        <end position="342"/>
    </location>
</feature>
<name>A0AAD6Z2L7_9AGAR</name>
<organism evidence="2 3">
    <name type="scientific">Mycena albidolilacea</name>
    <dbReference type="NCBI Taxonomy" id="1033008"/>
    <lineage>
        <taxon>Eukaryota</taxon>
        <taxon>Fungi</taxon>
        <taxon>Dikarya</taxon>
        <taxon>Basidiomycota</taxon>
        <taxon>Agaricomycotina</taxon>
        <taxon>Agaricomycetes</taxon>
        <taxon>Agaricomycetidae</taxon>
        <taxon>Agaricales</taxon>
        <taxon>Marasmiineae</taxon>
        <taxon>Mycenaceae</taxon>
        <taxon>Mycena</taxon>
    </lineage>
</organism>
<dbReference type="AlphaFoldDB" id="A0AAD6Z2L7"/>
<reference evidence="2" key="1">
    <citation type="submission" date="2023-03" db="EMBL/GenBank/DDBJ databases">
        <title>Massive genome expansion in bonnet fungi (Mycena s.s.) driven by repeated elements and novel gene families across ecological guilds.</title>
        <authorList>
            <consortium name="Lawrence Berkeley National Laboratory"/>
            <person name="Harder C.B."/>
            <person name="Miyauchi S."/>
            <person name="Viragh M."/>
            <person name="Kuo A."/>
            <person name="Thoen E."/>
            <person name="Andreopoulos B."/>
            <person name="Lu D."/>
            <person name="Skrede I."/>
            <person name="Drula E."/>
            <person name="Henrissat B."/>
            <person name="Morin E."/>
            <person name="Kohler A."/>
            <person name="Barry K."/>
            <person name="LaButti K."/>
            <person name="Morin E."/>
            <person name="Salamov A."/>
            <person name="Lipzen A."/>
            <person name="Mereny Z."/>
            <person name="Hegedus B."/>
            <person name="Baldrian P."/>
            <person name="Stursova M."/>
            <person name="Weitz H."/>
            <person name="Taylor A."/>
            <person name="Grigoriev I.V."/>
            <person name="Nagy L.G."/>
            <person name="Martin F."/>
            <person name="Kauserud H."/>
        </authorList>
    </citation>
    <scope>NUCLEOTIDE SEQUENCE</scope>
    <source>
        <strain evidence="2">CBHHK002</strain>
    </source>
</reference>
<comment type="caution">
    <text evidence="2">The sequence shown here is derived from an EMBL/GenBank/DDBJ whole genome shotgun (WGS) entry which is preliminary data.</text>
</comment>
<gene>
    <name evidence="2" type="ORF">DFH08DRAFT_825092</name>
</gene>
<accession>A0AAD6Z2L7</accession>